<protein>
    <submittedName>
        <fullName evidence="3">Uncharacterized protein</fullName>
    </submittedName>
</protein>
<dbReference type="Proteomes" id="UP001148786">
    <property type="component" value="Unassembled WGS sequence"/>
</dbReference>
<dbReference type="PANTHER" id="PTHR40465:SF1">
    <property type="entry name" value="DUF6534 DOMAIN-CONTAINING PROTEIN"/>
    <property type="match status" value="1"/>
</dbReference>
<evidence type="ECO:0000313" key="3">
    <source>
        <dbReference type="EMBL" id="KAJ3502873.1"/>
    </source>
</evidence>
<accession>A0A9W8MTU6</accession>
<proteinExistence type="predicted"/>
<keyword evidence="2" id="KW-0812">Transmembrane</keyword>
<feature type="transmembrane region" description="Helical" evidence="2">
    <location>
        <begin position="76"/>
        <end position="96"/>
    </location>
</feature>
<reference evidence="3" key="1">
    <citation type="submission" date="2022-07" db="EMBL/GenBank/DDBJ databases">
        <title>Genome Sequence of Agrocybe chaxingu.</title>
        <authorList>
            <person name="Buettner E."/>
        </authorList>
    </citation>
    <scope>NUCLEOTIDE SEQUENCE</scope>
    <source>
        <strain evidence="3">MP-N11</strain>
    </source>
</reference>
<evidence type="ECO:0000256" key="1">
    <source>
        <dbReference type="SAM" id="MobiDB-lite"/>
    </source>
</evidence>
<feature type="compositionally biased region" description="Low complexity" evidence="1">
    <location>
        <begin position="300"/>
        <end position="312"/>
    </location>
</feature>
<keyword evidence="2" id="KW-0472">Membrane</keyword>
<evidence type="ECO:0000256" key="2">
    <source>
        <dbReference type="SAM" id="Phobius"/>
    </source>
</evidence>
<comment type="caution">
    <text evidence="3">The sequence shown here is derived from an EMBL/GenBank/DDBJ whole genome shotgun (WGS) entry which is preliminary data.</text>
</comment>
<dbReference type="EMBL" id="JANKHO010001217">
    <property type="protein sequence ID" value="KAJ3502873.1"/>
    <property type="molecule type" value="Genomic_DNA"/>
</dbReference>
<dbReference type="OrthoDB" id="2562493at2759"/>
<feature type="transmembrane region" description="Helical" evidence="2">
    <location>
        <begin position="108"/>
        <end position="132"/>
    </location>
</feature>
<feature type="region of interest" description="Disordered" evidence="1">
    <location>
        <begin position="292"/>
        <end position="312"/>
    </location>
</feature>
<keyword evidence="2" id="KW-1133">Transmembrane helix</keyword>
<dbReference type="PANTHER" id="PTHR40465">
    <property type="entry name" value="CHROMOSOME 1, WHOLE GENOME SHOTGUN SEQUENCE"/>
    <property type="match status" value="1"/>
</dbReference>
<organism evidence="3 4">
    <name type="scientific">Agrocybe chaxingu</name>
    <dbReference type="NCBI Taxonomy" id="84603"/>
    <lineage>
        <taxon>Eukaryota</taxon>
        <taxon>Fungi</taxon>
        <taxon>Dikarya</taxon>
        <taxon>Basidiomycota</taxon>
        <taxon>Agaricomycotina</taxon>
        <taxon>Agaricomycetes</taxon>
        <taxon>Agaricomycetidae</taxon>
        <taxon>Agaricales</taxon>
        <taxon>Agaricineae</taxon>
        <taxon>Strophariaceae</taxon>
        <taxon>Agrocybe</taxon>
    </lineage>
</organism>
<feature type="transmembrane region" description="Helical" evidence="2">
    <location>
        <begin position="6"/>
        <end position="23"/>
    </location>
</feature>
<name>A0A9W8MTU6_9AGAR</name>
<dbReference type="AlphaFoldDB" id="A0A9W8MTU6"/>
<sequence length="312" mass="35211">MALGIFLNTYLYGIVTYQYSAYFNTKFKDPLWIKLTVLALFSLDTFHSASLIYMAWYYLVQSFGNFLALMDPVWPYPSTIFITVATALLTHVFLIYRTVRLTNRFVYLPLLLLSFGSFGTGMGCGVRAYLWVKREADMVTINSLMISWLSLELAVDVLISGAYSHPDMKYEGTILDPRAAFRNSNMGSFAVAHGIPQIRHRHQQAHADIRADSGIFSMLALTFFLARPETQFFALFGLPIARLYTNTLMDTLLCREGLRGILNQTDVSLSSFHTSGGSLQLHIRKDIRTDIDFNPPTSPMSPISSKKSMAND</sequence>
<keyword evidence="4" id="KW-1185">Reference proteome</keyword>
<evidence type="ECO:0000313" key="4">
    <source>
        <dbReference type="Proteomes" id="UP001148786"/>
    </source>
</evidence>
<feature type="transmembrane region" description="Helical" evidence="2">
    <location>
        <begin position="35"/>
        <end position="56"/>
    </location>
</feature>
<gene>
    <name evidence="3" type="ORF">NLJ89_g8691</name>
</gene>